<evidence type="ECO:0000313" key="2">
    <source>
        <dbReference type="EMBL" id="KAJ7385800.1"/>
    </source>
</evidence>
<dbReference type="AlphaFoldDB" id="A0A9X0D3R5"/>
<comment type="caution">
    <text evidence="2">The sequence shown here is derived from an EMBL/GenBank/DDBJ whole genome shotgun (WGS) entry which is preliminary data.</text>
</comment>
<dbReference type="EMBL" id="MU825879">
    <property type="protein sequence ID" value="KAJ7385800.1"/>
    <property type="molecule type" value="Genomic_DNA"/>
</dbReference>
<sequence>MGTTVSTPVFKVTFKKRGLTRKEFEDCLTSKVEELFKIINIPGIATLKKKTITKVRKHVCIQENSSNNRLDQRNPVSINEHISHGTLSNQLTTPMRDREDTGGQPGTQRSDRRITAGYHDIQHLLFSDSVLSQKLRNLFPDIILKVDNKGYFFHRHNEKMLTTVECCDVIDKITTEYIRAFHELRYPNHNYDQAWRDDLNVVYYYCREIVIGRVAVDWANDNNLMVDKAISSGRVTY</sequence>
<evidence type="ECO:0000256" key="1">
    <source>
        <dbReference type="SAM" id="MobiDB-lite"/>
    </source>
</evidence>
<keyword evidence="3" id="KW-1185">Reference proteome</keyword>
<dbReference type="Proteomes" id="UP001163046">
    <property type="component" value="Unassembled WGS sequence"/>
</dbReference>
<gene>
    <name evidence="2" type="ORF">OS493_013834</name>
</gene>
<organism evidence="2 3">
    <name type="scientific">Desmophyllum pertusum</name>
    <dbReference type="NCBI Taxonomy" id="174260"/>
    <lineage>
        <taxon>Eukaryota</taxon>
        <taxon>Metazoa</taxon>
        <taxon>Cnidaria</taxon>
        <taxon>Anthozoa</taxon>
        <taxon>Hexacorallia</taxon>
        <taxon>Scleractinia</taxon>
        <taxon>Caryophylliina</taxon>
        <taxon>Caryophylliidae</taxon>
        <taxon>Desmophyllum</taxon>
    </lineage>
</organism>
<protein>
    <submittedName>
        <fullName evidence="2">Uncharacterized protein</fullName>
    </submittedName>
</protein>
<evidence type="ECO:0000313" key="3">
    <source>
        <dbReference type="Proteomes" id="UP001163046"/>
    </source>
</evidence>
<accession>A0A9X0D3R5</accession>
<proteinExistence type="predicted"/>
<feature type="region of interest" description="Disordered" evidence="1">
    <location>
        <begin position="81"/>
        <end position="112"/>
    </location>
</feature>
<dbReference type="OrthoDB" id="5990093at2759"/>
<reference evidence="2" key="1">
    <citation type="submission" date="2023-01" db="EMBL/GenBank/DDBJ databases">
        <title>Genome assembly of the deep-sea coral Lophelia pertusa.</title>
        <authorList>
            <person name="Herrera S."/>
            <person name="Cordes E."/>
        </authorList>
    </citation>
    <scope>NUCLEOTIDE SEQUENCE</scope>
    <source>
        <strain evidence="2">USNM1676648</strain>
        <tissue evidence="2">Polyp</tissue>
    </source>
</reference>
<name>A0A9X0D3R5_9CNID</name>